<evidence type="ECO:0000313" key="3">
    <source>
        <dbReference type="Proteomes" id="UP000238801"/>
    </source>
</evidence>
<keyword evidence="1" id="KW-1133">Transmembrane helix</keyword>
<feature type="transmembrane region" description="Helical" evidence="1">
    <location>
        <begin position="80"/>
        <end position="99"/>
    </location>
</feature>
<dbReference type="GO" id="GO:0009389">
    <property type="term" value="F:dimethyl sulfoxide reductase activity"/>
    <property type="evidence" value="ECO:0007669"/>
    <property type="project" value="TreeGrafter"/>
</dbReference>
<dbReference type="GO" id="GO:0019645">
    <property type="term" value="P:anaerobic electron transport chain"/>
    <property type="evidence" value="ECO:0007669"/>
    <property type="project" value="InterPro"/>
</dbReference>
<proteinExistence type="predicted"/>
<evidence type="ECO:0000256" key="1">
    <source>
        <dbReference type="SAM" id="Phobius"/>
    </source>
</evidence>
<keyword evidence="1" id="KW-0472">Membrane</keyword>
<dbReference type="PANTHER" id="PTHR38095:SF1">
    <property type="entry name" value="ANAEROBIC DIMETHYL SULFOXIDE REDUCTASE CHAIN YNFH"/>
    <property type="match status" value="1"/>
</dbReference>
<dbReference type="RefSeq" id="WP_106159088.1">
    <property type="nucleotide sequence ID" value="NZ_PVTT01000001.1"/>
</dbReference>
<keyword evidence="3" id="KW-1185">Reference proteome</keyword>
<accession>A0A2T0X6Q3</accession>
<name>A0A2T0X6Q3_9RHOB</name>
<dbReference type="OrthoDB" id="5520897at2"/>
<organism evidence="2 3">
    <name type="scientific">Hasllibacter halocynthiae</name>
    <dbReference type="NCBI Taxonomy" id="595589"/>
    <lineage>
        <taxon>Bacteria</taxon>
        <taxon>Pseudomonadati</taxon>
        <taxon>Pseudomonadota</taxon>
        <taxon>Alphaproteobacteria</taxon>
        <taxon>Rhodobacterales</taxon>
        <taxon>Roseobacteraceae</taxon>
        <taxon>Hasllibacter</taxon>
    </lineage>
</organism>
<feature type="transmembrane region" description="Helical" evidence="1">
    <location>
        <begin position="255"/>
        <end position="273"/>
    </location>
</feature>
<sequence length="292" mass="30782">MHPAPSIILFSTLSGLGFGLLVFLGVGAIQPVGPAAAAFHGIGLGLAVAGLVSSTFHLGRPERAWRSFTQWRTSWLSREAWAAVGALLAASLFALTAVLGAPVPLLGLLSAALCLLTVLCTAMIYASIRAVPRWHHWTTPATFLLWCLGGGAILAAQTWLAAMILLAAGVLQVATWRRGDDAFAALGQTVGTATGLGARVEPLERPHTGESYLTHEMVFRVGRRHADRLRLIALLLAVVAPTFLLLLVPSHAAGLVALLCFAAGILAQRWLFFAEAEHTVGLYYGAPGGRTT</sequence>
<dbReference type="AlphaFoldDB" id="A0A2T0X6Q3"/>
<comment type="caution">
    <text evidence="2">The sequence shown here is derived from an EMBL/GenBank/DDBJ whole genome shotgun (WGS) entry which is preliminary data.</text>
</comment>
<feature type="transmembrane region" description="Helical" evidence="1">
    <location>
        <begin position="7"/>
        <end position="29"/>
    </location>
</feature>
<dbReference type="GO" id="GO:0009390">
    <property type="term" value="C:dimethyl sulfoxide reductase complex"/>
    <property type="evidence" value="ECO:0007669"/>
    <property type="project" value="TreeGrafter"/>
</dbReference>
<feature type="transmembrane region" description="Helical" evidence="1">
    <location>
        <begin position="35"/>
        <end position="59"/>
    </location>
</feature>
<dbReference type="PANTHER" id="PTHR38095">
    <property type="entry name" value="ANAEROBIC DIMETHYL SULFOXIDE REDUCTASE CHAIN YNFH"/>
    <property type="match status" value="1"/>
</dbReference>
<dbReference type="EMBL" id="PVTT01000001">
    <property type="protein sequence ID" value="PRY94603.1"/>
    <property type="molecule type" value="Genomic_DNA"/>
</dbReference>
<reference evidence="2 3" key="1">
    <citation type="submission" date="2018-03" db="EMBL/GenBank/DDBJ databases">
        <title>Genomic Encyclopedia of Archaeal and Bacterial Type Strains, Phase II (KMG-II): from individual species to whole genera.</title>
        <authorList>
            <person name="Goeker M."/>
        </authorList>
    </citation>
    <scope>NUCLEOTIDE SEQUENCE [LARGE SCALE GENOMIC DNA]</scope>
    <source>
        <strain evidence="2 3">DSM 29318</strain>
    </source>
</reference>
<dbReference type="GO" id="GO:0005886">
    <property type="term" value="C:plasma membrane"/>
    <property type="evidence" value="ECO:0007669"/>
    <property type="project" value="TreeGrafter"/>
</dbReference>
<feature type="transmembrane region" description="Helical" evidence="1">
    <location>
        <begin position="229"/>
        <end position="248"/>
    </location>
</feature>
<gene>
    <name evidence="2" type="ORF">BCF33_0195</name>
</gene>
<evidence type="ECO:0000313" key="2">
    <source>
        <dbReference type="EMBL" id="PRY94603.1"/>
    </source>
</evidence>
<feature type="transmembrane region" description="Helical" evidence="1">
    <location>
        <begin position="105"/>
        <end position="131"/>
    </location>
</feature>
<keyword evidence="1" id="KW-0812">Transmembrane</keyword>
<dbReference type="Pfam" id="PF04976">
    <property type="entry name" value="DmsC"/>
    <property type="match status" value="1"/>
</dbReference>
<protein>
    <submittedName>
        <fullName evidence="2">DMSO reductase anchor subunit</fullName>
    </submittedName>
</protein>
<feature type="transmembrane region" description="Helical" evidence="1">
    <location>
        <begin position="143"/>
        <end position="171"/>
    </location>
</feature>
<dbReference type="Proteomes" id="UP000238801">
    <property type="component" value="Unassembled WGS sequence"/>
</dbReference>
<dbReference type="InterPro" id="IPR007059">
    <property type="entry name" value="DmsC"/>
</dbReference>